<reference evidence="2 3" key="1">
    <citation type="submission" date="2022-03" db="EMBL/GenBank/DDBJ databases">
        <title>Hymenobactersp. isolated from the air.</title>
        <authorList>
            <person name="Won M."/>
            <person name="Kwon S.-W."/>
        </authorList>
    </citation>
    <scope>NUCLEOTIDE SEQUENCE [LARGE SCALE GENOMIC DNA]</scope>
    <source>
        <strain evidence="2 3">KACC 22596</strain>
    </source>
</reference>
<protein>
    <submittedName>
        <fullName evidence="2">Uncharacterized protein</fullName>
    </submittedName>
</protein>
<keyword evidence="1" id="KW-1133">Transmembrane helix</keyword>
<keyword evidence="1" id="KW-0472">Membrane</keyword>
<evidence type="ECO:0000256" key="1">
    <source>
        <dbReference type="SAM" id="Phobius"/>
    </source>
</evidence>
<dbReference type="Proteomes" id="UP000831390">
    <property type="component" value="Chromosome"/>
</dbReference>
<name>A0ABY4B558_9BACT</name>
<keyword evidence="3" id="KW-1185">Reference proteome</keyword>
<keyword evidence="1" id="KW-0812">Transmembrane</keyword>
<feature type="transmembrane region" description="Helical" evidence="1">
    <location>
        <begin position="49"/>
        <end position="73"/>
    </location>
</feature>
<organism evidence="2 3">
    <name type="scientific">Hymenobacter monticola</name>
    <dbReference type="NCBI Taxonomy" id="1705399"/>
    <lineage>
        <taxon>Bacteria</taxon>
        <taxon>Pseudomonadati</taxon>
        <taxon>Bacteroidota</taxon>
        <taxon>Cytophagia</taxon>
        <taxon>Cytophagales</taxon>
        <taxon>Hymenobacteraceae</taxon>
        <taxon>Hymenobacter</taxon>
    </lineage>
</organism>
<evidence type="ECO:0000313" key="3">
    <source>
        <dbReference type="Proteomes" id="UP000831390"/>
    </source>
</evidence>
<dbReference type="EMBL" id="CP094534">
    <property type="protein sequence ID" value="UOE34140.1"/>
    <property type="molecule type" value="Genomic_DNA"/>
</dbReference>
<dbReference type="RefSeq" id="WP_243514906.1">
    <property type="nucleotide sequence ID" value="NZ_CP094534.1"/>
</dbReference>
<gene>
    <name evidence="2" type="ORF">MTP16_00470</name>
</gene>
<sequence length="119" mass="13130">MFQHHLRHFLPHWPAVPPRLWGTAAGIGLVGLSLLFEQEIWPNSPRAEFWTWVVLTLLLLAGGLQTIGVLLRWPLRYDGPRWLRLALSCVSLALGLGVAMVTLLLACLSGLRAAFLGVG</sequence>
<proteinExistence type="predicted"/>
<feature type="transmembrane region" description="Helical" evidence="1">
    <location>
        <begin position="85"/>
        <end position="108"/>
    </location>
</feature>
<evidence type="ECO:0000313" key="2">
    <source>
        <dbReference type="EMBL" id="UOE34140.1"/>
    </source>
</evidence>
<accession>A0ABY4B558</accession>
<feature type="transmembrane region" description="Helical" evidence="1">
    <location>
        <begin position="20"/>
        <end position="37"/>
    </location>
</feature>